<proteinExistence type="predicted"/>
<evidence type="ECO:0000313" key="1">
    <source>
        <dbReference type="EMBL" id="TFH84634.1"/>
    </source>
</evidence>
<name>A0A4Y8VVJ6_9BACT</name>
<keyword evidence="2" id="KW-1185">Reference proteome</keyword>
<protein>
    <submittedName>
        <fullName evidence="1">Uncharacterized protein</fullName>
    </submittedName>
</protein>
<dbReference type="AlphaFoldDB" id="A0A4Y8VVJ6"/>
<organism evidence="1 2">
    <name type="scientific">Segatella hominis</name>
    <dbReference type="NCBI Taxonomy" id="2518605"/>
    <lineage>
        <taxon>Bacteria</taxon>
        <taxon>Pseudomonadati</taxon>
        <taxon>Bacteroidota</taxon>
        <taxon>Bacteroidia</taxon>
        <taxon>Bacteroidales</taxon>
        <taxon>Prevotellaceae</taxon>
        <taxon>Segatella</taxon>
    </lineage>
</organism>
<comment type="caution">
    <text evidence="1">The sequence shown here is derived from an EMBL/GenBank/DDBJ whole genome shotgun (WGS) entry which is preliminary data.</text>
</comment>
<dbReference type="Proteomes" id="UP000297872">
    <property type="component" value="Unassembled WGS sequence"/>
</dbReference>
<sequence length="412" mass="48075">MEYTALCKNPYLSTPFYVPKESKVFQCKEDGSRKEARMLYLVFKAANAPEDAEWEDDPMPGEILVGVLDDDDEVIEPAKAVFLGMDLEDFIEVTDEDENTITFDLFWRHGDVKVEKAEKTRDGFVCKKEDFGDEGLLVTLTPKKEGAPVTMRLQIPYLGFSLYDKSGNKMHGDVEIPHEKVDDYRYEFVGDDSNDRFSLHLDNDRFIYMCVLRQHEGKLVVRDQRDRLSVVDELPSEGKLSELMMNAHEALIKNKNYRWRITLGGSTMDEGSGEEFVLEPTVLGNYAYEQFRKADGKMDELGGHLISLEQKYAFQWFWLNDEDWRHDDPMFEMFMKQLLAFSYINQKPIQGDQLQARNNKRKIRRCAKMILAHRAGELNLWDEEEEARKEILRLFSTFHKEFTEELEKGDAE</sequence>
<dbReference type="EMBL" id="SGVY01000001">
    <property type="protein sequence ID" value="TFH84634.1"/>
    <property type="molecule type" value="Genomic_DNA"/>
</dbReference>
<gene>
    <name evidence="1" type="ORF">EXN75_00620</name>
</gene>
<evidence type="ECO:0000313" key="2">
    <source>
        <dbReference type="Proteomes" id="UP000297872"/>
    </source>
</evidence>
<dbReference type="OrthoDB" id="1065358at2"/>
<reference evidence="1 2" key="1">
    <citation type="submission" date="2019-02" db="EMBL/GenBank/DDBJ databases">
        <title>Draft Genome Sequence of the Prevotella sp. BCRC 81118, Isolated from Human Feces.</title>
        <authorList>
            <person name="Huang C.-H."/>
        </authorList>
    </citation>
    <scope>NUCLEOTIDE SEQUENCE [LARGE SCALE GENOMIC DNA]</scope>
    <source>
        <strain evidence="1 2">BCRC 81118</strain>
    </source>
</reference>
<accession>A0A4Y8VVJ6</accession>